<dbReference type="InterPro" id="IPR011701">
    <property type="entry name" value="MFS"/>
</dbReference>
<evidence type="ECO:0000256" key="7">
    <source>
        <dbReference type="SAM" id="MobiDB-lite"/>
    </source>
</evidence>
<accession>A0ABT2JQ25</accession>
<feature type="region of interest" description="Disordered" evidence="7">
    <location>
        <begin position="389"/>
        <end position="410"/>
    </location>
</feature>
<dbReference type="PROSITE" id="PS00216">
    <property type="entry name" value="SUGAR_TRANSPORT_1"/>
    <property type="match status" value="1"/>
</dbReference>
<feature type="transmembrane region" description="Helical" evidence="8">
    <location>
        <begin position="12"/>
        <end position="35"/>
    </location>
</feature>
<keyword evidence="4 8" id="KW-0812">Transmembrane</keyword>
<feature type="transmembrane region" description="Helical" evidence="8">
    <location>
        <begin position="75"/>
        <end position="91"/>
    </location>
</feature>
<evidence type="ECO:0000256" key="2">
    <source>
        <dbReference type="ARBA" id="ARBA00022448"/>
    </source>
</evidence>
<dbReference type="InterPro" id="IPR050171">
    <property type="entry name" value="MFS_Transporters"/>
</dbReference>
<evidence type="ECO:0000256" key="1">
    <source>
        <dbReference type="ARBA" id="ARBA00004651"/>
    </source>
</evidence>
<feature type="transmembrane region" description="Helical" evidence="8">
    <location>
        <begin position="333"/>
        <end position="356"/>
    </location>
</feature>
<feature type="transmembrane region" description="Helical" evidence="8">
    <location>
        <begin position="362"/>
        <end position="383"/>
    </location>
</feature>
<evidence type="ECO:0000256" key="5">
    <source>
        <dbReference type="ARBA" id="ARBA00022989"/>
    </source>
</evidence>
<evidence type="ECO:0000256" key="6">
    <source>
        <dbReference type="ARBA" id="ARBA00023136"/>
    </source>
</evidence>
<feature type="transmembrane region" description="Helical" evidence="8">
    <location>
        <begin position="163"/>
        <end position="183"/>
    </location>
</feature>
<feature type="transmembrane region" description="Helical" evidence="8">
    <location>
        <begin position="274"/>
        <end position="293"/>
    </location>
</feature>
<comment type="subcellular location">
    <subcellularLocation>
        <location evidence="1">Cell membrane</location>
        <topology evidence="1">Multi-pass membrane protein</topology>
    </subcellularLocation>
</comment>
<dbReference type="PROSITE" id="PS50850">
    <property type="entry name" value="MFS"/>
    <property type="match status" value="1"/>
</dbReference>
<feature type="transmembrane region" description="Helical" evidence="8">
    <location>
        <begin position="244"/>
        <end position="262"/>
    </location>
</feature>
<dbReference type="PANTHER" id="PTHR23517">
    <property type="entry name" value="RESISTANCE PROTEIN MDTM, PUTATIVE-RELATED-RELATED"/>
    <property type="match status" value="1"/>
</dbReference>
<keyword evidence="6 8" id="KW-0472">Membrane</keyword>
<keyword evidence="5 8" id="KW-1133">Transmembrane helix</keyword>
<evidence type="ECO:0000259" key="9">
    <source>
        <dbReference type="PROSITE" id="PS50850"/>
    </source>
</evidence>
<dbReference type="Proteomes" id="UP001156389">
    <property type="component" value="Unassembled WGS sequence"/>
</dbReference>
<evidence type="ECO:0000256" key="4">
    <source>
        <dbReference type="ARBA" id="ARBA00022692"/>
    </source>
</evidence>
<dbReference type="SUPFAM" id="SSF103473">
    <property type="entry name" value="MFS general substrate transporter"/>
    <property type="match status" value="1"/>
</dbReference>
<gene>
    <name evidence="10" type="ORF">LHJ74_07920</name>
</gene>
<evidence type="ECO:0000256" key="8">
    <source>
        <dbReference type="SAM" id="Phobius"/>
    </source>
</evidence>
<keyword evidence="2" id="KW-0813">Transport</keyword>
<evidence type="ECO:0000256" key="3">
    <source>
        <dbReference type="ARBA" id="ARBA00022475"/>
    </source>
</evidence>
<dbReference type="Pfam" id="PF07690">
    <property type="entry name" value="MFS_1"/>
    <property type="match status" value="1"/>
</dbReference>
<feature type="transmembrane region" description="Helical" evidence="8">
    <location>
        <begin position="209"/>
        <end position="232"/>
    </location>
</feature>
<evidence type="ECO:0000313" key="11">
    <source>
        <dbReference type="Proteomes" id="UP001156389"/>
    </source>
</evidence>
<proteinExistence type="predicted"/>
<dbReference type="InterPro" id="IPR020846">
    <property type="entry name" value="MFS_dom"/>
</dbReference>
<dbReference type="InterPro" id="IPR036259">
    <property type="entry name" value="MFS_trans_sf"/>
</dbReference>
<keyword evidence="3" id="KW-1003">Cell membrane</keyword>
<evidence type="ECO:0000313" key="10">
    <source>
        <dbReference type="EMBL" id="MCT2589841.1"/>
    </source>
</evidence>
<sequence>MQGGKRLPRAVRLLIVARAVNRLGAFSISFLTVLITTNFEAGAAVAGGVSAAFGLATIPSRLVGGRLADRIGRRRTIVAGLTGCALAQLGLAAADSVTLVIFFAVLLGLVFELYEPPSQAMIADAVAPSEHVHAYSLLNAALAAAGMGAGLMAAGLGRWDLRWLFVADALTCLLCALTVYLVLPADHLRAAKAAPDQTTAVTPWRDRALLLMLGTGTLFAVIYLQIMITLPLAMDHEGLRPADAGLLFTTSALTICAGQPLMRWRRLATLPAPAAFATGYLLLALGLGGYALADNLAAYLAATVVWSAGDLLLVGRVYAVVAGLAPPGGKGRYLAVYGTSWGIAGIAAPLTGTQLIEHAGPAGLWSAMTLACLLLAALQPALVRRIPPRDHDDQLQPAPVESQDIRAADL</sequence>
<protein>
    <submittedName>
        <fullName evidence="10">MFS transporter</fullName>
    </submittedName>
</protein>
<keyword evidence="11" id="KW-1185">Reference proteome</keyword>
<feature type="transmembrane region" description="Helical" evidence="8">
    <location>
        <begin position="97"/>
        <end position="114"/>
    </location>
</feature>
<feature type="domain" description="Major facilitator superfamily (MFS) profile" evidence="9">
    <location>
        <begin position="10"/>
        <end position="384"/>
    </location>
</feature>
<feature type="transmembrane region" description="Helical" evidence="8">
    <location>
        <begin position="135"/>
        <end position="157"/>
    </location>
</feature>
<organism evidence="10 11">
    <name type="scientific">Streptomyces gossypii</name>
    <dbReference type="NCBI Taxonomy" id="2883101"/>
    <lineage>
        <taxon>Bacteria</taxon>
        <taxon>Bacillati</taxon>
        <taxon>Actinomycetota</taxon>
        <taxon>Actinomycetes</taxon>
        <taxon>Kitasatosporales</taxon>
        <taxon>Streptomycetaceae</taxon>
        <taxon>Streptomyces</taxon>
    </lineage>
</organism>
<feature type="transmembrane region" description="Helical" evidence="8">
    <location>
        <begin position="299"/>
        <end position="321"/>
    </location>
</feature>
<reference evidence="10 11" key="1">
    <citation type="submission" date="2021-10" db="EMBL/GenBank/DDBJ databases">
        <title>Streptomyces gossypii sp. nov., isolated from soil collected from cotton field.</title>
        <authorList>
            <person name="Ge X."/>
            <person name="Chen X."/>
            <person name="Liu W."/>
        </authorList>
    </citation>
    <scope>NUCLEOTIDE SEQUENCE [LARGE SCALE GENOMIC DNA]</scope>
    <source>
        <strain evidence="10 11">N2-109</strain>
    </source>
</reference>
<name>A0ABT2JQ25_9ACTN</name>
<dbReference type="InterPro" id="IPR005829">
    <property type="entry name" value="Sugar_transporter_CS"/>
</dbReference>
<comment type="caution">
    <text evidence="10">The sequence shown here is derived from an EMBL/GenBank/DDBJ whole genome shotgun (WGS) entry which is preliminary data.</text>
</comment>
<dbReference type="RefSeq" id="WP_260217370.1">
    <property type="nucleotide sequence ID" value="NZ_JAJAGO010000003.1"/>
</dbReference>
<feature type="transmembrane region" description="Helical" evidence="8">
    <location>
        <begin position="41"/>
        <end position="63"/>
    </location>
</feature>
<dbReference type="Gene3D" id="1.20.1250.20">
    <property type="entry name" value="MFS general substrate transporter like domains"/>
    <property type="match status" value="1"/>
</dbReference>
<dbReference type="PANTHER" id="PTHR23517:SF2">
    <property type="entry name" value="MULTIDRUG RESISTANCE PROTEIN MDTH"/>
    <property type="match status" value="1"/>
</dbReference>
<dbReference type="EMBL" id="JAJAGO010000003">
    <property type="protein sequence ID" value="MCT2589841.1"/>
    <property type="molecule type" value="Genomic_DNA"/>
</dbReference>